<dbReference type="PANTHER" id="PTHR43691:SF11">
    <property type="entry name" value="FI09636P-RELATED"/>
    <property type="match status" value="1"/>
</dbReference>
<evidence type="ECO:0000256" key="3">
    <source>
        <dbReference type="ARBA" id="ARBA00048447"/>
    </source>
</evidence>
<evidence type="ECO:0000313" key="6">
    <source>
        <dbReference type="Proteomes" id="UP000886817"/>
    </source>
</evidence>
<sequence length="252" mass="27999">MAAVFQKFSEEQKALINPEDTTVRIPGFPEWCVTTFSENIINKYAGMHQTEVIGQLYSANGSIPVYRIIYRDMPIAFFLSRVGAPACAVGLEEVIAMGAKRIVLFGSCGILESSADGKIIVPASAVRDEGTSYHYLEASEEISAEESSVNAVVRCLERCGYPYITGKTWTTDGIYRETASLIRERKEMGCLAVEMEYAAALAVTGFRKVDFRGFLYGADYVEDTRWEPRDLTDYGLTNAEKYMALAFECALE</sequence>
<evidence type="ECO:0000256" key="2">
    <source>
        <dbReference type="ARBA" id="ARBA00021980"/>
    </source>
</evidence>
<dbReference type="GO" id="GO:0005829">
    <property type="term" value="C:cytosol"/>
    <property type="evidence" value="ECO:0007669"/>
    <property type="project" value="TreeGrafter"/>
</dbReference>
<dbReference type="GO" id="GO:0004731">
    <property type="term" value="F:purine-nucleoside phosphorylase activity"/>
    <property type="evidence" value="ECO:0007669"/>
    <property type="project" value="TreeGrafter"/>
</dbReference>
<comment type="caution">
    <text evidence="5">The sequence shown here is derived from an EMBL/GenBank/DDBJ whole genome shotgun (WGS) entry which is preliminary data.</text>
</comment>
<comment type="catalytic activity">
    <reaction evidence="3">
        <text>uridine + phosphate = alpha-D-ribose 1-phosphate + uracil</text>
        <dbReference type="Rhea" id="RHEA:24388"/>
        <dbReference type="ChEBI" id="CHEBI:16704"/>
        <dbReference type="ChEBI" id="CHEBI:17568"/>
        <dbReference type="ChEBI" id="CHEBI:43474"/>
        <dbReference type="ChEBI" id="CHEBI:57720"/>
        <dbReference type="EC" id="2.4.2.3"/>
    </reaction>
</comment>
<reference evidence="5" key="1">
    <citation type="journal article" date="2021" name="PeerJ">
        <title>Extensive microbial diversity within the chicken gut microbiome revealed by metagenomics and culture.</title>
        <authorList>
            <person name="Gilroy R."/>
            <person name="Ravi A."/>
            <person name="Getino M."/>
            <person name="Pursley I."/>
            <person name="Horton D.L."/>
            <person name="Alikhan N.F."/>
            <person name="Baker D."/>
            <person name="Gharbi K."/>
            <person name="Hall N."/>
            <person name="Watson M."/>
            <person name="Adriaenssens E.M."/>
            <person name="Foster-Nyarko E."/>
            <person name="Jarju S."/>
            <person name="Secka A."/>
            <person name="Antonio M."/>
            <person name="Oren A."/>
            <person name="Chaudhuri R.R."/>
            <person name="La Ragione R."/>
            <person name="Hildebrand F."/>
            <person name="Pallen M.J."/>
        </authorList>
    </citation>
    <scope>NUCLEOTIDE SEQUENCE</scope>
    <source>
        <strain evidence="5">ChiSjej1B19-8411</strain>
    </source>
</reference>
<proteinExistence type="predicted"/>
<gene>
    <name evidence="5" type="ORF">IAA45_02975</name>
</gene>
<dbReference type="InterPro" id="IPR000845">
    <property type="entry name" value="Nucleoside_phosphorylase_d"/>
</dbReference>
<dbReference type="Pfam" id="PF01048">
    <property type="entry name" value="PNP_UDP_1"/>
    <property type="match status" value="1"/>
</dbReference>
<organism evidence="5 6">
    <name type="scientific">Candidatus Blautia gallistercoris</name>
    <dbReference type="NCBI Taxonomy" id="2838490"/>
    <lineage>
        <taxon>Bacteria</taxon>
        <taxon>Bacillati</taxon>
        <taxon>Bacillota</taxon>
        <taxon>Clostridia</taxon>
        <taxon>Lachnospirales</taxon>
        <taxon>Lachnospiraceae</taxon>
        <taxon>Blautia</taxon>
    </lineage>
</organism>
<evidence type="ECO:0000259" key="4">
    <source>
        <dbReference type="Pfam" id="PF01048"/>
    </source>
</evidence>
<dbReference type="GO" id="GO:0004850">
    <property type="term" value="F:uridine phosphorylase activity"/>
    <property type="evidence" value="ECO:0007669"/>
    <property type="project" value="UniProtKB-EC"/>
</dbReference>
<dbReference type="GO" id="GO:0006152">
    <property type="term" value="P:purine nucleoside catabolic process"/>
    <property type="evidence" value="ECO:0007669"/>
    <property type="project" value="TreeGrafter"/>
</dbReference>
<dbReference type="InterPro" id="IPR035994">
    <property type="entry name" value="Nucleoside_phosphorylase_sf"/>
</dbReference>
<evidence type="ECO:0000256" key="1">
    <source>
        <dbReference type="ARBA" id="ARBA00011888"/>
    </source>
</evidence>
<name>A0A9D1WGZ6_9FIRM</name>
<reference evidence="5" key="2">
    <citation type="submission" date="2021-04" db="EMBL/GenBank/DDBJ databases">
        <authorList>
            <person name="Gilroy R."/>
        </authorList>
    </citation>
    <scope>NUCLEOTIDE SEQUENCE</scope>
    <source>
        <strain evidence="5">ChiSjej1B19-8411</strain>
    </source>
</reference>
<evidence type="ECO:0000313" key="5">
    <source>
        <dbReference type="EMBL" id="HIX58662.1"/>
    </source>
</evidence>
<dbReference type="PANTHER" id="PTHR43691">
    <property type="entry name" value="URIDINE PHOSPHORYLASE"/>
    <property type="match status" value="1"/>
</dbReference>
<feature type="domain" description="Nucleoside phosphorylase" evidence="4">
    <location>
        <begin position="59"/>
        <end position="227"/>
    </location>
</feature>
<dbReference type="EC" id="2.4.2.3" evidence="1"/>
<dbReference type="Proteomes" id="UP000886817">
    <property type="component" value="Unassembled WGS sequence"/>
</dbReference>
<accession>A0A9D1WGZ6</accession>
<protein>
    <recommendedName>
        <fullName evidence="2">Uridine phosphorylase</fullName>
        <ecNumber evidence="1">2.4.2.3</ecNumber>
    </recommendedName>
</protein>
<dbReference type="CDD" id="cd09007">
    <property type="entry name" value="NP-I_spr0068"/>
    <property type="match status" value="1"/>
</dbReference>
<dbReference type="Gene3D" id="3.40.50.1580">
    <property type="entry name" value="Nucleoside phosphorylase domain"/>
    <property type="match status" value="1"/>
</dbReference>
<dbReference type="SUPFAM" id="SSF53167">
    <property type="entry name" value="Purine and uridine phosphorylases"/>
    <property type="match status" value="1"/>
</dbReference>
<dbReference type="AlphaFoldDB" id="A0A9D1WGZ6"/>
<dbReference type="EMBL" id="DXEX01000072">
    <property type="protein sequence ID" value="HIX58662.1"/>
    <property type="molecule type" value="Genomic_DNA"/>
</dbReference>